<dbReference type="GO" id="GO:0004725">
    <property type="term" value="F:protein tyrosine phosphatase activity"/>
    <property type="evidence" value="ECO:0007669"/>
    <property type="project" value="InterPro"/>
</dbReference>
<feature type="coiled-coil region" evidence="2">
    <location>
        <begin position="131"/>
        <end position="158"/>
    </location>
</feature>
<reference evidence="6" key="1">
    <citation type="submission" date="2021-03" db="EMBL/GenBank/DDBJ databases">
        <authorList>
            <person name="Palmer J.M."/>
        </authorList>
    </citation>
    <scope>NUCLEOTIDE SEQUENCE</scope>
    <source>
        <strain evidence="6">ARV_011</strain>
    </source>
</reference>
<dbReference type="Proteomes" id="UP000790833">
    <property type="component" value="Unassembled WGS sequence"/>
</dbReference>
<dbReference type="PANTHER" id="PTHR19134">
    <property type="entry name" value="RECEPTOR-TYPE TYROSINE-PROTEIN PHOSPHATASE"/>
    <property type="match status" value="1"/>
</dbReference>
<keyword evidence="2" id="KW-0175">Coiled coil</keyword>
<dbReference type="PRINTS" id="PR00700">
    <property type="entry name" value="PRTYPHPHTASE"/>
</dbReference>
<feature type="region of interest" description="Disordered" evidence="3">
    <location>
        <begin position="1"/>
        <end position="36"/>
    </location>
</feature>
<evidence type="ECO:0000259" key="4">
    <source>
        <dbReference type="PROSITE" id="PS50055"/>
    </source>
</evidence>
<sequence>MTNNEDTELQRLRQALETEDVRDINDEDEDEKENHQLKFYDSVKQKVDQINSTNYQLPGYSQGQGHGHGQGHDHDHRLGGHGHGRDGRSDDDDRSDSLTLLPPLFDRSVLRSIPSLPSTPSNQPTTAVRDTNFLLKRMESQQAEIARLQAQLTSQTHETRLAEESNRKLQMAVDQLIDTRQKELKRWELAEKVHLDQKLQLETQLETLQQSQALEVRRLEAEALKLAQALVETERNADTLKLQLLYYRKQIQQLEDQNERHVFINNYIKEFFQDEYSKYRSYLMQLNGIIESRDNDNDNKHCRNDGDTTKLINGTLFQEPTGEILNPFSVDKMMAEESSPVRSFGFNVPSKALESFCHTRLVDPAFVSYPLSAILKDLPTPLKDLLVLKEDDPNINNKTNMNTTILLYDSDSRRGKILVHLCQTVRKFSSVNAKLFVLDGGFQQVPSSNIEYWSLSSLEQMGGPLSSNSQHSSAYTLSPTGSLTLSSAITTPGTAVSLSSLSLPIGKAASTGSTLHPPSSLATLSTSPSSSCSFPLPSVRTTVIPNSYSQPNSSYLTSFTLPSANTPSKQKFLKSLKTNILPKLDMSSIRDNKTVIKSLKVPSSLSADQLPPWLRFVTQRTPEQVLKVLTDKFAKIEKIQQLRLAAAISNSSSNISPPQIDHSACSPLDFCPGCDGITYKLPSGIEDCLKNRYHDVWPFEHSRVKLKSGDNDYFNGNYILDKYIATQNPLVNTYGDFWQLVWENNVCCIISLNGNSKNQGDMFSHRRSSSMGNNLSNSLEYFEDQSLGLFKIQGVSKQTYHAFNLKELELSCVDEDKPPRKVYRLEFEQWPDFGVPTDFKSFIEFIEFKNTLLKDTPVNGESRLLIHCSAGCGRTGVFITLDLLLEKYTNGDRQVVQLEQDQIYRLIQQQRSQRVNMVQNIDQYFVCYELLLYYIKNNGEK</sequence>
<evidence type="ECO:0000256" key="2">
    <source>
        <dbReference type="SAM" id="Coils"/>
    </source>
</evidence>
<proteinExistence type="inferred from homology"/>
<feature type="domain" description="Tyrosine-protein phosphatase" evidence="4">
    <location>
        <begin position="690"/>
        <end position="934"/>
    </location>
</feature>
<dbReference type="InterPro" id="IPR050348">
    <property type="entry name" value="Protein-Tyr_Phosphatase"/>
</dbReference>
<dbReference type="Pfam" id="PF00102">
    <property type="entry name" value="Y_phosphatase"/>
    <property type="match status" value="1"/>
</dbReference>
<feature type="compositionally biased region" description="Low complexity" evidence="3">
    <location>
        <begin position="513"/>
        <end position="531"/>
    </location>
</feature>
<feature type="region of interest" description="Disordered" evidence="3">
    <location>
        <begin position="511"/>
        <end position="531"/>
    </location>
</feature>
<feature type="domain" description="Tyrosine specific protein phosphatases" evidence="5">
    <location>
        <begin position="843"/>
        <end position="925"/>
    </location>
</feature>
<evidence type="ECO:0000259" key="5">
    <source>
        <dbReference type="PROSITE" id="PS50056"/>
    </source>
</evidence>
<protein>
    <recommendedName>
        <fullName evidence="8">Protein tyrosine phosphatase</fullName>
    </recommendedName>
</protein>
<evidence type="ECO:0008006" key="8">
    <source>
        <dbReference type="Google" id="ProtNLM"/>
    </source>
</evidence>
<dbReference type="InterPro" id="IPR029021">
    <property type="entry name" value="Prot-tyrosine_phosphatase-like"/>
</dbReference>
<dbReference type="SMART" id="SM00404">
    <property type="entry name" value="PTPc_motif"/>
    <property type="match status" value="1"/>
</dbReference>
<dbReference type="InterPro" id="IPR016130">
    <property type="entry name" value="Tyr_Pase_AS"/>
</dbReference>
<dbReference type="OrthoDB" id="6058203at2759"/>
<feature type="coiled-coil region" evidence="2">
    <location>
        <begin position="216"/>
        <end position="257"/>
    </location>
</feature>
<feature type="compositionally biased region" description="Basic and acidic residues" evidence="3">
    <location>
        <begin position="8"/>
        <end position="24"/>
    </location>
</feature>
<name>A0A9P7V5X4_9ASCO</name>
<dbReference type="InterPro" id="IPR003595">
    <property type="entry name" value="Tyr_Pase_cat"/>
</dbReference>
<evidence type="ECO:0000313" key="7">
    <source>
        <dbReference type="Proteomes" id="UP000790833"/>
    </source>
</evidence>
<dbReference type="RefSeq" id="XP_043047529.1">
    <property type="nucleotide sequence ID" value="XM_043193342.1"/>
</dbReference>
<comment type="similarity">
    <text evidence="1">Belongs to the protein-tyrosine phosphatase family. Non-receptor class subfamily.</text>
</comment>
<dbReference type="EMBL" id="JAHMUF010000021">
    <property type="protein sequence ID" value="KAG7191978.1"/>
    <property type="molecule type" value="Genomic_DNA"/>
</dbReference>
<dbReference type="PROSITE" id="PS00383">
    <property type="entry name" value="TYR_PHOSPHATASE_1"/>
    <property type="match status" value="1"/>
</dbReference>
<dbReference type="SMART" id="SM00194">
    <property type="entry name" value="PTPc"/>
    <property type="match status" value="1"/>
</dbReference>
<dbReference type="SUPFAM" id="SSF52799">
    <property type="entry name" value="(Phosphotyrosine protein) phosphatases II"/>
    <property type="match status" value="1"/>
</dbReference>
<comment type="caution">
    <text evidence="6">The sequence shown here is derived from an EMBL/GenBank/DDBJ whole genome shotgun (WGS) entry which is preliminary data.</text>
</comment>
<keyword evidence="7" id="KW-1185">Reference proteome</keyword>
<feature type="compositionally biased region" description="Basic and acidic residues" evidence="3">
    <location>
        <begin position="70"/>
        <end position="88"/>
    </location>
</feature>
<evidence type="ECO:0000256" key="1">
    <source>
        <dbReference type="ARBA" id="ARBA00009649"/>
    </source>
</evidence>
<gene>
    <name evidence="6" type="ORF">KQ657_002585</name>
</gene>
<organism evidence="6 7">
    <name type="scientific">Scheffersomyces spartinae</name>
    <dbReference type="NCBI Taxonomy" id="45513"/>
    <lineage>
        <taxon>Eukaryota</taxon>
        <taxon>Fungi</taxon>
        <taxon>Dikarya</taxon>
        <taxon>Ascomycota</taxon>
        <taxon>Saccharomycotina</taxon>
        <taxon>Pichiomycetes</taxon>
        <taxon>Debaryomycetaceae</taxon>
        <taxon>Scheffersomyces</taxon>
    </lineage>
</organism>
<dbReference type="AlphaFoldDB" id="A0A9P7V5X4"/>
<accession>A0A9P7V5X4</accession>
<dbReference type="PROSITE" id="PS50056">
    <property type="entry name" value="TYR_PHOSPHATASE_2"/>
    <property type="match status" value="1"/>
</dbReference>
<evidence type="ECO:0000256" key="3">
    <source>
        <dbReference type="SAM" id="MobiDB-lite"/>
    </source>
</evidence>
<evidence type="ECO:0000313" key="6">
    <source>
        <dbReference type="EMBL" id="KAG7191978.1"/>
    </source>
</evidence>
<dbReference type="PROSITE" id="PS50055">
    <property type="entry name" value="TYR_PHOSPHATASE_PTP"/>
    <property type="match status" value="1"/>
</dbReference>
<dbReference type="InterPro" id="IPR000387">
    <property type="entry name" value="Tyr_Pase_dom"/>
</dbReference>
<dbReference type="GeneID" id="66115959"/>
<dbReference type="InterPro" id="IPR000242">
    <property type="entry name" value="PTP_cat"/>
</dbReference>
<dbReference type="PANTHER" id="PTHR19134:SF561">
    <property type="entry name" value="PROTEIN TYROSINE PHOSPHATASE 36E, ISOFORM A"/>
    <property type="match status" value="1"/>
</dbReference>
<dbReference type="Gene3D" id="3.90.190.10">
    <property type="entry name" value="Protein tyrosine phosphatase superfamily"/>
    <property type="match status" value="1"/>
</dbReference>
<feature type="region of interest" description="Disordered" evidence="3">
    <location>
        <begin position="54"/>
        <end position="100"/>
    </location>
</feature>